<reference evidence="3" key="1">
    <citation type="journal article" date="2020" name="Stud. Mycol.">
        <title>101 Dothideomycetes genomes: a test case for predicting lifestyles and emergence of pathogens.</title>
        <authorList>
            <person name="Haridas S."/>
            <person name="Albert R."/>
            <person name="Binder M."/>
            <person name="Bloem J."/>
            <person name="Labutti K."/>
            <person name="Salamov A."/>
            <person name="Andreopoulos B."/>
            <person name="Baker S."/>
            <person name="Barry K."/>
            <person name="Bills G."/>
            <person name="Bluhm B."/>
            <person name="Cannon C."/>
            <person name="Castanera R."/>
            <person name="Culley D."/>
            <person name="Daum C."/>
            <person name="Ezra D."/>
            <person name="Gonzalez J."/>
            <person name="Henrissat B."/>
            <person name="Kuo A."/>
            <person name="Liang C."/>
            <person name="Lipzen A."/>
            <person name="Lutzoni F."/>
            <person name="Magnuson J."/>
            <person name="Mondo S."/>
            <person name="Nolan M."/>
            <person name="Ohm R."/>
            <person name="Pangilinan J."/>
            <person name="Park H.-J."/>
            <person name="Ramirez L."/>
            <person name="Alfaro M."/>
            <person name="Sun H."/>
            <person name="Tritt A."/>
            <person name="Yoshinaga Y."/>
            <person name="Zwiers L.-H."/>
            <person name="Turgeon B."/>
            <person name="Goodwin S."/>
            <person name="Spatafora J."/>
            <person name="Crous P."/>
            <person name="Grigoriev I."/>
        </authorList>
    </citation>
    <scope>NUCLEOTIDE SEQUENCE</scope>
    <source>
        <strain evidence="3">CBS 113979</strain>
    </source>
</reference>
<accession>A0A6G1GKI0</accession>
<gene>
    <name evidence="3" type="ORF">K402DRAFT_240104</name>
</gene>
<feature type="region of interest" description="Disordered" evidence="1">
    <location>
        <begin position="147"/>
        <end position="168"/>
    </location>
</feature>
<feature type="transmembrane region" description="Helical" evidence="2">
    <location>
        <begin position="25"/>
        <end position="48"/>
    </location>
</feature>
<evidence type="ECO:0000313" key="3">
    <source>
        <dbReference type="EMBL" id="KAF1981269.1"/>
    </source>
</evidence>
<keyword evidence="2" id="KW-0472">Membrane</keyword>
<proteinExistence type="predicted"/>
<evidence type="ECO:0000313" key="4">
    <source>
        <dbReference type="Proteomes" id="UP000800041"/>
    </source>
</evidence>
<evidence type="ECO:0000256" key="2">
    <source>
        <dbReference type="SAM" id="Phobius"/>
    </source>
</evidence>
<dbReference type="EMBL" id="ML977203">
    <property type="protein sequence ID" value="KAF1981269.1"/>
    <property type="molecule type" value="Genomic_DNA"/>
</dbReference>
<organism evidence="3 4">
    <name type="scientific">Aulographum hederae CBS 113979</name>
    <dbReference type="NCBI Taxonomy" id="1176131"/>
    <lineage>
        <taxon>Eukaryota</taxon>
        <taxon>Fungi</taxon>
        <taxon>Dikarya</taxon>
        <taxon>Ascomycota</taxon>
        <taxon>Pezizomycotina</taxon>
        <taxon>Dothideomycetes</taxon>
        <taxon>Pleosporomycetidae</taxon>
        <taxon>Aulographales</taxon>
        <taxon>Aulographaceae</taxon>
    </lineage>
</organism>
<feature type="compositionally biased region" description="Low complexity" evidence="1">
    <location>
        <begin position="159"/>
        <end position="168"/>
    </location>
</feature>
<dbReference type="Proteomes" id="UP000800041">
    <property type="component" value="Unassembled WGS sequence"/>
</dbReference>
<keyword evidence="2" id="KW-1133">Transmembrane helix</keyword>
<sequence length="168" mass="17275">MIRLVNGALVPVPSIVNHGEDVGDVAFGVLIFGLVVYFRVGAVCGVVVRGGCGGSVVITIPLPLRPVPPTLHHSTAGPEVSTSLPWSIGATILSFQLPPSSMADRTLETWLSGPSWSLASFLASVSGRSVALSFAVAAPPLSPSLFPISSPSPSPPSNPAFRRPSLSL</sequence>
<name>A0A6G1GKI0_9PEZI</name>
<dbReference type="AlphaFoldDB" id="A0A6G1GKI0"/>
<evidence type="ECO:0000256" key="1">
    <source>
        <dbReference type="SAM" id="MobiDB-lite"/>
    </source>
</evidence>
<keyword evidence="4" id="KW-1185">Reference proteome</keyword>
<protein>
    <submittedName>
        <fullName evidence="3">Uncharacterized protein</fullName>
    </submittedName>
</protein>
<keyword evidence="2" id="KW-0812">Transmembrane</keyword>